<gene>
    <name evidence="2" type="ORF">EWM64_g10230</name>
</gene>
<protein>
    <submittedName>
        <fullName evidence="2">Uncharacterized protein</fullName>
    </submittedName>
</protein>
<feature type="compositionally biased region" description="Acidic residues" evidence="1">
    <location>
        <begin position="252"/>
        <end position="297"/>
    </location>
</feature>
<evidence type="ECO:0000256" key="1">
    <source>
        <dbReference type="SAM" id="MobiDB-lite"/>
    </source>
</evidence>
<feature type="region of interest" description="Disordered" evidence="1">
    <location>
        <begin position="249"/>
        <end position="306"/>
    </location>
</feature>
<dbReference type="AlphaFoldDB" id="A0A4Y9ZGQ2"/>
<sequence>MFEFMMADKHLSLDENDFRRAAAVRLISQLFSEFAAAPLVHLELCCEGSWHPHTPDLRHISVSGSTVPLLEYEDGEDTEPLTLIFNIVDDPPVRAACLQTIFETIQLSHVKKLKFYAPDAYFLIDWSQVLSKLQDLRELIIGADLFGPLIEILGTAAAERSSGQAGSVERELYLPRLESLEIEQRRTDRDMFDLLGQALKNRRDWGSPLPSLCLFMHTWQLEADLEKALKESVGYLGIFTYVIAKGKKLEESSEESSEDGDDEHEGNEEDEDQSEDDMVGSQPDEDGGMDVDGGDEELGSRSDGQN</sequence>
<name>A0A4Y9ZGQ2_9AGAM</name>
<proteinExistence type="predicted"/>
<evidence type="ECO:0000313" key="3">
    <source>
        <dbReference type="Proteomes" id="UP000298061"/>
    </source>
</evidence>
<evidence type="ECO:0000313" key="2">
    <source>
        <dbReference type="EMBL" id="TFY73782.1"/>
    </source>
</evidence>
<organism evidence="2 3">
    <name type="scientific">Hericium alpestre</name>
    <dbReference type="NCBI Taxonomy" id="135208"/>
    <lineage>
        <taxon>Eukaryota</taxon>
        <taxon>Fungi</taxon>
        <taxon>Dikarya</taxon>
        <taxon>Basidiomycota</taxon>
        <taxon>Agaricomycotina</taxon>
        <taxon>Agaricomycetes</taxon>
        <taxon>Russulales</taxon>
        <taxon>Hericiaceae</taxon>
        <taxon>Hericium</taxon>
    </lineage>
</organism>
<reference evidence="2 3" key="1">
    <citation type="submission" date="2019-02" db="EMBL/GenBank/DDBJ databases">
        <title>Genome sequencing of the rare red list fungi Hericium alpestre (H. flagellum).</title>
        <authorList>
            <person name="Buettner E."/>
            <person name="Kellner H."/>
        </authorList>
    </citation>
    <scope>NUCLEOTIDE SEQUENCE [LARGE SCALE GENOMIC DNA]</scope>
    <source>
        <strain evidence="2 3">DSM 108284</strain>
    </source>
</reference>
<comment type="caution">
    <text evidence="2">The sequence shown here is derived from an EMBL/GenBank/DDBJ whole genome shotgun (WGS) entry which is preliminary data.</text>
</comment>
<dbReference type="EMBL" id="SFCI01002554">
    <property type="protein sequence ID" value="TFY73782.1"/>
    <property type="molecule type" value="Genomic_DNA"/>
</dbReference>
<dbReference type="Proteomes" id="UP000298061">
    <property type="component" value="Unassembled WGS sequence"/>
</dbReference>
<accession>A0A4Y9ZGQ2</accession>
<keyword evidence="3" id="KW-1185">Reference proteome</keyword>